<dbReference type="NCBIfam" id="NF033788">
    <property type="entry name" value="HTH_metalloreg"/>
    <property type="match status" value="1"/>
</dbReference>
<dbReference type="PANTHER" id="PTHR38600">
    <property type="entry name" value="TRANSCRIPTIONAL REGULATORY PROTEIN"/>
    <property type="match status" value="1"/>
</dbReference>
<organism evidence="2 3">
    <name type="scientific">Streptomyces canus</name>
    <dbReference type="NCBI Taxonomy" id="58343"/>
    <lineage>
        <taxon>Bacteria</taxon>
        <taxon>Bacillati</taxon>
        <taxon>Actinomycetota</taxon>
        <taxon>Actinomycetes</taxon>
        <taxon>Kitasatosporales</taxon>
        <taxon>Streptomycetaceae</taxon>
        <taxon>Streptomyces</taxon>
        <taxon>Streptomyces aurantiacus group</taxon>
    </lineage>
</organism>
<protein>
    <submittedName>
        <fullName evidence="2">ArsR family transcriptional regulator</fullName>
    </submittedName>
</protein>
<dbReference type="PRINTS" id="PR00778">
    <property type="entry name" value="HTHARSR"/>
</dbReference>
<comment type="caution">
    <text evidence="2">The sequence shown here is derived from an EMBL/GenBank/DDBJ whole genome shotgun (WGS) entry which is preliminary data.</text>
</comment>
<evidence type="ECO:0000313" key="3">
    <source>
        <dbReference type="Proteomes" id="UP000053669"/>
    </source>
</evidence>
<name>A0A124I0H4_9ACTN</name>
<dbReference type="InterPro" id="IPR011991">
    <property type="entry name" value="ArsR-like_HTH"/>
</dbReference>
<dbReference type="STRING" id="58343.AQJ46_00265"/>
<dbReference type="Gene3D" id="1.10.10.10">
    <property type="entry name" value="Winged helix-like DNA-binding domain superfamily/Winged helix DNA-binding domain"/>
    <property type="match status" value="1"/>
</dbReference>
<dbReference type="SMART" id="SM00418">
    <property type="entry name" value="HTH_ARSR"/>
    <property type="match status" value="1"/>
</dbReference>
<gene>
    <name evidence="2" type="ORF">AQJ46_00265</name>
</gene>
<dbReference type="Pfam" id="PF12840">
    <property type="entry name" value="HTH_20"/>
    <property type="match status" value="1"/>
</dbReference>
<proteinExistence type="predicted"/>
<dbReference type="GO" id="GO:0003700">
    <property type="term" value="F:DNA-binding transcription factor activity"/>
    <property type="evidence" value="ECO:0007669"/>
    <property type="project" value="InterPro"/>
</dbReference>
<dbReference type="EMBL" id="LMWU01000001">
    <property type="protein sequence ID" value="KUN74069.1"/>
    <property type="molecule type" value="Genomic_DNA"/>
</dbReference>
<dbReference type="InterPro" id="IPR036390">
    <property type="entry name" value="WH_DNA-bd_sf"/>
</dbReference>
<dbReference type="InterPro" id="IPR001845">
    <property type="entry name" value="HTH_ArsR_DNA-bd_dom"/>
</dbReference>
<dbReference type="InterPro" id="IPR036388">
    <property type="entry name" value="WH-like_DNA-bd_sf"/>
</dbReference>
<dbReference type="AlphaFoldDB" id="A0A124I0H4"/>
<dbReference type="CDD" id="cd00090">
    <property type="entry name" value="HTH_ARSR"/>
    <property type="match status" value="1"/>
</dbReference>
<evidence type="ECO:0000259" key="1">
    <source>
        <dbReference type="PROSITE" id="PS50987"/>
    </source>
</evidence>
<feature type="domain" description="HTH arsR-type" evidence="1">
    <location>
        <begin position="3"/>
        <end position="105"/>
    </location>
</feature>
<reference evidence="2 3" key="1">
    <citation type="submission" date="2015-10" db="EMBL/GenBank/DDBJ databases">
        <title>Draft genome sequence of Streptomyces canus DSM 40017, type strain for the species Streptomyces canus.</title>
        <authorList>
            <person name="Ruckert C."/>
            <person name="Winkler A."/>
            <person name="Kalinowski J."/>
            <person name="Kampfer P."/>
            <person name="Glaeser S."/>
        </authorList>
    </citation>
    <scope>NUCLEOTIDE SEQUENCE [LARGE SCALE GENOMIC DNA]</scope>
    <source>
        <strain evidence="2 3">DSM 40017</strain>
    </source>
</reference>
<dbReference type="SUPFAM" id="SSF46785">
    <property type="entry name" value="Winged helix' DNA-binding domain"/>
    <property type="match status" value="1"/>
</dbReference>
<dbReference type="PROSITE" id="PS50987">
    <property type="entry name" value="HTH_ARSR_2"/>
    <property type="match status" value="1"/>
</dbReference>
<sequence length="114" mass="12447">MTRTSEGEQAPEDVLVALADPIRREVLAVLAREGDATSTSLAASLPITRQAVAKHLAVLDRAGLVRAHRAGREVLYEADLQPLRRTTRWMDTLATQWEHHLNAIKDLAEGATGS</sequence>
<accession>A0A124I0H4</accession>
<dbReference type="PANTHER" id="PTHR38600:SF2">
    <property type="entry name" value="SLL0088 PROTEIN"/>
    <property type="match status" value="1"/>
</dbReference>
<evidence type="ECO:0000313" key="2">
    <source>
        <dbReference type="EMBL" id="KUN74069.1"/>
    </source>
</evidence>
<dbReference type="RefSeq" id="WP_059203614.1">
    <property type="nucleotide sequence ID" value="NZ_KQ948656.1"/>
</dbReference>
<dbReference type="Proteomes" id="UP000053669">
    <property type="component" value="Unassembled WGS sequence"/>
</dbReference>